<keyword evidence="3" id="KW-1185">Reference proteome</keyword>
<protein>
    <recommendedName>
        <fullName evidence="4">DUF2066 domain-containing protein</fullName>
    </recommendedName>
</protein>
<accession>A0A850H8I1</accession>
<organism evidence="2 3">
    <name type="scientific">Qipengyuania atrilutea</name>
    <dbReference type="NCBI Taxonomy" id="2744473"/>
    <lineage>
        <taxon>Bacteria</taxon>
        <taxon>Pseudomonadati</taxon>
        <taxon>Pseudomonadota</taxon>
        <taxon>Alphaproteobacteria</taxon>
        <taxon>Sphingomonadales</taxon>
        <taxon>Erythrobacteraceae</taxon>
        <taxon>Qipengyuania</taxon>
    </lineage>
</organism>
<evidence type="ECO:0000313" key="3">
    <source>
        <dbReference type="Proteomes" id="UP000561438"/>
    </source>
</evidence>
<feature type="chain" id="PRO_5032800931" description="DUF2066 domain-containing protein" evidence="1">
    <location>
        <begin position="23"/>
        <end position="304"/>
    </location>
</feature>
<evidence type="ECO:0000256" key="1">
    <source>
        <dbReference type="SAM" id="SignalP"/>
    </source>
</evidence>
<sequence>MKLHRKLLLGSLVAFVAQPLTAQETTPPQNNDIEGTIVVTGQRQSEIDAIRQGVDRIFPSAGPTDPIARFIDPVCLGFAGLNSRQQATFRQMIEFRGKNAGVSFARPDCKTNALVVIVDDPETFVSEARSEQSKFMPVNEQRKFEAAMLRGDPVFAWTSQEIRTALGRPAPHSATIPGLTLPMAVATKVNTDARARRVGLEQSAALVNSIVIFDARRLEGLTLVQLADYAAMRLLAPSEIRAEWQGDRPESILKLFSTKADEVELSMTVFDESYLAALYSLPLNASPSRLKPTVVAGYLERRED</sequence>
<dbReference type="EMBL" id="JABWGV010000009">
    <property type="protein sequence ID" value="NVD46103.1"/>
    <property type="molecule type" value="Genomic_DNA"/>
</dbReference>
<proteinExistence type="predicted"/>
<feature type="signal peptide" evidence="1">
    <location>
        <begin position="1"/>
        <end position="22"/>
    </location>
</feature>
<dbReference type="RefSeq" id="WP_176268333.1">
    <property type="nucleotide sequence ID" value="NZ_JABWGV010000009.1"/>
</dbReference>
<name>A0A850H8I1_9SPHN</name>
<dbReference type="Proteomes" id="UP000561438">
    <property type="component" value="Unassembled WGS sequence"/>
</dbReference>
<reference evidence="2 3" key="1">
    <citation type="submission" date="2020-06" db="EMBL/GenBank/DDBJ databases">
        <title>Altererythrobacter sp. HHU K3-1.</title>
        <authorList>
            <person name="Zhang D."/>
            <person name="Xue H."/>
        </authorList>
    </citation>
    <scope>NUCLEOTIDE SEQUENCE [LARGE SCALE GENOMIC DNA]</scope>
    <source>
        <strain evidence="2 3">HHU K3-1</strain>
    </source>
</reference>
<evidence type="ECO:0000313" key="2">
    <source>
        <dbReference type="EMBL" id="NVD46103.1"/>
    </source>
</evidence>
<keyword evidence="1" id="KW-0732">Signal</keyword>
<dbReference type="AlphaFoldDB" id="A0A850H8I1"/>
<comment type="caution">
    <text evidence="2">The sequence shown here is derived from an EMBL/GenBank/DDBJ whole genome shotgun (WGS) entry which is preliminary data.</text>
</comment>
<evidence type="ECO:0008006" key="4">
    <source>
        <dbReference type="Google" id="ProtNLM"/>
    </source>
</evidence>
<gene>
    <name evidence="2" type="ORF">HUV48_13910</name>
</gene>